<evidence type="ECO:0000256" key="2">
    <source>
        <dbReference type="SAM" id="MobiDB-lite"/>
    </source>
</evidence>
<dbReference type="Proteomes" id="UP000283310">
    <property type="component" value="Unassembled WGS sequence"/>
</dbReference>
<evidence type="ECO:0000313" key="3">
    <source>
        <dbReference type="EMBL" id="RGR08526.1"/>
    </source>
</evidence>
<sequence>MQKTITTLIPQYGELNRICKDWIVSHTFSFEKQKFIVDFYSEWSDIKAFEQAILELVLHTPPEPCTLLLKSLKKEVREYTRLYEAYSLPHDEVIMRVCNQYADSYKEAIKEEMEVVNRLRKPMNEANNRYDTIGYREHTPEEEKLAEREYERCKAEYEREKAQLDHLYEQQTLLWKEARQYMKNRCDDIYLLSLHFMGILTKYVPDEENQPNEADRQSRTDSQPETETATASATATTAGLPEYFSMKLISLIHEICVGEQFEDITAPDFYACMNLHPCQCVLKIKPREKIRVCYLISLMKEQLPEQDKDKWKEAILKHLDIDEDYYKSKYREPVSDLPSIPNQKFAKEMDGIFR</sequence>
<dbReference type="AlphaFoldDB" id="A0A412DCC5"/>
<gene>
    <name evidence="3" type="ORF">DWY65_15395</name>
</gene>
<organism evidence="3 4">
    <name type="scientific">Bacteroides stercoris</name>
    <dbReference type="NCBI Taxonomy" id="46506"/>
    <lineage>
        <taxon>Bacteria</taxon>
        <taxon>Pseudomonadati</taxon>
        <taxon>Bacteroidota</taxon>
        <taxon>Bacteroidia</taxon>
        <taxon>Bacteroidales</taxon>
        <taxon>Bacteroidaceae</taxon>
        <taxon>Bacteroides</taxon>
    </lineage>
</organism>
<feature type="compositionally biased region" description="Low complexity" evidence="2">
    <location>
        <begin position="225"/>
        <end position="234"/>
    </location>
</feature>
<evidence type="ECO:0000313" key="4">
    <source>
        <dbReference type="Proteomes" id="UP000283310"/>
    </source>
</evidence>
<feature type="region of interest" description="Disordered" evidence="2">
    <location>
        <begin position="206"/>
        <end position="234"/>
    </location>
</feature>
<reference evidence="3 4" key="1">
    <citation type="submission" date="2018-08" db="EMBL/GenBank/DDBJ databases">
        <title>A genome reference for cultivated species of the human gut microbiota.</title>
        <authorList>
            <person name="Zou Y."/>
            <person name="Xue W."/>
            <person name="Luo G."/>
        </authorList>
    </citation>
    <scope>NUCLEOTIDE SEQUENCE [LARGE SCALE GENOMIC DNA]</scope>
    <source>
        <strain evidence="3 4">AF26-20BH</strain>
    </source>
</reference>
<dbReference type="RefSeq" id="WP_117904924.1">
    <property type="nucleotide sequence ID" value="NZ_QRTW01000045.1"/>
</dbReference>
<name>A0A412DCC5_BACSE</name>
<dbReference type="EMBL" id="QRTW01000045">
    <property type="protein sequence ID" value="RGR08526.1"/>
    <property type="molecule type" value="Genomic_DNA"/>
</dbReference>
<comment type="caution">
    <text evidence="3">The sequence shown here is derived from an EMBL/GenBank/DDBJ whole genome shotgun (WGS) entry which is preliminary data.</text>
</comment>
<protein>
    <submittedName>
        <fullName evidence="3">Uncharacterized protein</fullName>
    </submittedName>
</protein>
<accession>A0A412DCC5</accession>
<feature type="coiled-coil region" evidence="1">
    <location>
        <begin position="143"/>
        <end position="170"/>
    </location>
</feature>
<evidence type="ECO:0000256" key="1">
    <source>
        <dbReference type="SAM" id="Coils"/>
    </source>
</evidence>
<keyword evidence="1" id="KW-0175">Coiled coil</keyword>
<proteinExistence type="predicted"/>